<evidence type="ECO:0000256" key="1">
    <source>
        <dbReference type="SAM" id="Phobius"/>
    </source>
</evidence>
<dbReference type="EMBL" id="BPVZ01000227">
    <property type="protein sequence ID" value="GKV47370.1"/>
    <property type="molecule type" value="Genomic_DNA"/>
</dbReference>
<feature type="non-terminal residue" evidence="2">
    <location>
        <position position="1"/>
    </location>
</feature>
<evidence type="ECO:0000313" key="2">
    <source>
        <dbReference type="EMBL" id="GKV47370.1"/>
    </source>
</evidence>
<keyword evidence="1" id="KW-0472">Membrane</keyword>
<comment type="caution">
    <text evidence="2">The sequence shown here is derived from an EMBL/GenBank/DDBJ whole genome shotgun (WGS) entry which is preliminary data.</text>
</comment>
<gene>
    <name evidence="2" type="ORF">SLEP1_g54275</name>
</gene>
<reference evidence="2 3" key="1">
    <citation type="journal article" date="2021" name="Commun. Biol.">
        <title>The genome of Shorea leprosula (Dipterocarpaceae) highlights the ecological relevance of drought in aseasonal tropical rainforests.</title>
        <authorList>
            <person name="Ng K.K.S."/>
            <person name="Kobayashi M.J."/>
            <person name="Fawcett J.A."/>
            <person name="Hatakeyama M."/>
            <person name="Paape T."/>
            <person name="Ng C.H."/>
            <person name="Ang C.C."/>
            <person name="Tnah L.H."/>
            <person name="Lee C.T."/>
            <person name="Nishiyama T."/>
            <person name="Sese J."/>
            <person name="O'Brien M.J."/>
            <person name="Copetti D."/>
            <person name="Mohd Noor M.I."/>
            <person name="Ong R.C."/>
            <person name="Putra M."/>
            <person name="Sireger I.Z."/>
            <person name="Indrioko S."/>
            <person name="Kosugi Y."/>
            <person name="Izuno A."/>
            <person name="Isagi Y."/>
            <person name="Lee S.L."/>
            <person name="Shimizu K.K."/>
        </authorList>
    </citation>
    <scope>NUCLEOTIDE SEQUENCE [LARGE SCALE GENOMIC DNA]</scope>
    <source>
        <strain evidence="2">214</strain>
    </source>
</reference>
<keyword evidence="1" id="KW-1133">Transmembrane helix</keyword>
<protein>
    <submittedName>
        <fullName evidence="2">Uncharacterized protein</fullName>
    </submittedName>
</protein>
<dbReference type="AlphaFoldDB" id="A0AAV5MCU4"/>
<accession>A0AAV5MCU4</accession>
<proteinExistence type="predicted"/>
<dbReference type="Proteomes" id="UP001054252">
    <property type="component" value="Unassembled WGS sequence"/>
</dbReference>
<evidence type="ECO:0000313" key="3">
    <source>
        <dbReference type="Proteomes" id="UP001054252"/>
    </source>
</evidence>
<name>A0AAV5MCU4_9ROSI</name>
<keyword evidence="1" id="KW-0812">Transmembrane</keyword>
<feature type="transmembrane region" description="Helical" evidence="1">
    <location>
        <begin position="14"/>
        <end position="35"/>
    </location>
</feature>
<organism evidence="2 3">
    <name type="scientific">Rubroshorea leprosula</name>
    <dbReference type="NCBI Taxonomy" id="152421"/>
    <lineage>
        <taxon>Eukaryota</taxon>
        <taxon>Viridiplantae</taxon>
        <taxon>Streptophyta</taxon>
        <taxon>Embryophyta</taxon>
        <taxon>Tracheophyta</taxon>
        <taxon>Spermatophyta</taxon>
        <taxon>Magnoliopsida</taxon>
        <taxon>eudicotyledons</taxon>
        <taxon>Gunneridae</taxon>
        <taxon>Pentapetalae</taxon>
        <taxon>rosids</taxon>
        <taxon>malvids</taxon>
        <taxon>Malvales</taxon>
        <taxon>Dipterocarpaceae</taxon>
        <taxon>Rubroshorea</taxon>
    </lineage>
</organism>
<keyword evidence="3" id="KW-1185">Reference proteome</keyword>
<sequence length="52" mass="5827">REFPCRISSSLPSAFLPLLGSVLLAKFWFPIVLLVSIEIESSVYASEVSKLW</sequence>